<sequence>MDLFQDLVRAFSSALGEADAAQFLMLGVLGVVGGVLSGVVGVGGGIVFVPALVYVAGWEIKEAVAASLVIIIFASLTGTLRNRKSADPVDWRTAFILASAVAPASLIGVYISRISTPTVVQFAFAGILLALAYPTARGRPDFDEDSKKIPVPLVLLCGVLIGALSGLVGVGGGVVMVPLMVLGLGLTTKRAVSTSLAVVMFTGIVASIGYFATGFDEILPLAPLVAGSMVGAVLGVRLRDRMPERALKIGFAVFMVVTALRTLGDATGVL</sequence>
<feature type="transmembrane region" description="Helical" evidence="6">
    <location>
        <begin position="151"/>
        <end position="184"/>
    </location>
</feature>
<evidence type="ECO:0000256" key="6">
    <source>
        <dbReference type="RuleBase" id="RU363041"/>
    </source>
</evidence>
<organism evidence="7">
    <name type="scientific">uncultured Rubrobacteraceae bacterium</name>
    <dbReference type="NCBI Taxonomy" id="349277"/>
    <lineage>
        <taxon>Bacteria</taxon>
        <taxon>Bacillati</taxon>
        <taxon>Actinomycetota</taxon>
        <taxon>Rubrobacteria</taxon>
        <taxon>Rubrobacterales</taxon>
        <taxon>Rubrobacteraceae</taxon>
        <taxon>environmental samples</taxon>
    </lineage>
</organism>
<keyword evidence="5 6" id="KW-0472">Membrane</keyword>
<feature type="transmembrane region" description="Helical" evidence="6">
    <location>
        <begin position="23"/>
        <end position="56"/>
    </location>
</feature>
<dbReference type="PANTHER" id="PTHR43701">
    <property type="entry name" value="MEMBRANE TRANSPORTER PROTEIN MJ0441-RELATED"/>
    <property type="match status" value="1"/>
</dbReference>
<feature type="transmembrane region" description="Helical" evidence="6">
    <location>
        <begin position="63"/>
        <end position="81"/>
    </location>
</feature>
<evidence type="ECO:0000313" key="7">
    <source>
        <dbReference type="EMBL" id="CAA9489631.1"/>
    </source>
</evidence>
<accession>A0A6J4S513</accession>
<feature type="transmembrane region" description="Helical" evidence="6">
    <location>
        <begin position="218"/>
        <end position="238"/>
    </location>
</feature>
<evidence type="ECO:0000256" key="1">
    <source>
        <dbReference type="ARBA" id="ARBA00004141"/>
    </source>
</evidence>
<dbReference type="PANTHER" id="PTHR43701:SF5">
    <property type="entry name" value="MEMBRANE TRANSPORTER PROTEIN-RELATED"/>
    <property type="match status" value="1"/>
</dbReference>
<keyword evidence="3 6" id="KW-0812">Transmembrane</keyword>
<evidence type="ECO:0000256" key="4">
    <source>
        <dbReference type="ARBA" id="ARBA00022989"/>
    </source>
</evidence>
<dbReference type="InterPro" id="IPR002781">
    <property type="entry name" value="TM_pro_TauE-like"/>
</dbReference>
<protein>
    <recommendedName>
        <fullName evidence="6">Probable membrane transporter protein</fullName>
    </recommendedName>
</protein>
<keyword evidence="4 6" id="KW-1133">Transmembrane helix</keyword>
<name>A0A6J4S513_9ACTN</name>
<proteinExistence type="inferred from homology"/>
<feature type="transmembrane region" description="Helical" evidence="6">
    <location>
        <begin position="191"/>
        <end position="212"/>
    </location>
</feature>
<dbReference type="InterPro" id="IPR051598">
    <property type="entry name" value="TSUP/Inactive_protease-like"/>
</dbReference>
<dbReference type="AlphaFoldDB" id="A0A6J4S513"/>
<comment type="subcellular location">
    <subcellularLocation>
        <location evidence="6">Cell membrane</location>
        <topology evidence="6">Multi-pass membrane protein</topology>
    </subcellularLocation>
    <subcellularLocation>
        <location evidence="1">Membrane</location>
        <topology evidence="1">Multi-pass membrane protein</topology>
    </subcellularLocation>
</comment>
<dbReference type="Pfam" id="PF01925">
    <property type="entry name" value="TauE"/>
    <property type="match status" value="1"/>
</dbReference>
<dbReference type="EMBL" id="CADCVI010000224">
    <property type="protein sequence ID" value="CAA9489631.1"/>
    <property type="molecule type" value="Genomic_DNA"/>
</dbReference>
<reference evidence="7" key="1">
    <citation type="submission" date="2020-02" db="EMBL/GenBank/DDBJ databases">
        <authorList>
            <person name="Meier V. D."/>
        </authorList>
    </citation>
    <scope>NUCLEOTIDE SEQUENCE</scope>
    <source>
        <strain evidence="7">AVDCRST_MAG25</strain>
    </source>
</reference>
<evidence type="ECO:0000256" key="2">
    <source>
        <dbReference type="ARBA" id="ARBA00009142"/>
    </source>
</evidence>
<evidence type="ECO:0000256" key="5">
    <source>
        <dbReference type="ARBA" id="ARBA00023136"/>
    </source>
</evidence>
<feature type="transmembrane region" description="Helical" evidence="6">
    <location>
        <begin position="93"/>
        <end position="111"/>
    </location>
</feature>
<keyword evidence="6" id="KW-1003">Cell membrane</keyword>
<gene>
    <name evidence="7" type="ORF">AVDCRST_MAG25-3288</name>
</gene>
<dbReference type="GO" id="GO:0005886">
    <property type="term" value="C:plasma membrane"/>
    <property type="evidence" value="ECO:0007669"/>
    <property type="project" value="UniProtKB-SubCell"/>
</dbReference>
<feature type="transmembrane region" description="Helical" evidence="6">
    <location>
        <begin position="118"/>
        <end position="136"/>
    </location>
</feature>
<evidence type="ECO:0000256" key="3">
    <source>
        <dbReference type="ARBA" id="ARBA00022692"/>
    </source>
</evidence>
<comment type="similarity">
    <text evidence="2 6">Belongs to the 4-toluene sulfonate uptake permease (TSUP) (TC 2.A.102) family.</text>
</comment>